<dbReference type="GO" id="GO:0009636">
    <property type="term" value="P:response to toxic substance"/>
    <property type="evidence" value="ECO:0007669"/>
    <property type="project" value="TreeGrafter"/>
</dbReference>
<dbReference type="GO" id="GO:0005739">
    <property type="term" value="C:mitochondrion"/>
    <property type="evidence" value="ECO:0007669"/>
    <property type="project" value="UniProtKB-SubCell"/>
</dbReference>
<dbReference type="GO" id="GO:0070005">
    <property type="term" value="F:cysteine-type aminopeptidase activity"/>
    <property type="evidence" value="ECO:0007669"/>
    <property type="project" value="InterPro"/>
</dbReference>
<comment type="subunit">
    <text evidence="8">Homohexamer. Binds to nucleic acids. Binds single-stranded DNA and RNA with higher affinity than double-stranded DNA.</text>
</comment>
<dbReference type="AlphaFoldDB" id="A0A448YMU4"/>
<protein>
    <recommendedName>
        <fullName evidence="3 9">Cysteine proteinase 1, mitochondrial</fullName>
        <ecNumber evidence="2 9">3.4.22.40</ecNumber>
    </recommendedName>
</protein>
<dbReference type="InterPro" id="IPR025660">
    <property type="entry name" value="Pept_his_AS"/>
</dbReference>
<dbReference type="PIRSF" id="PIRSF005700">
    <property type="entry name" value="PepC"/>
    <property type="match status" value="1"/>
</dbReference>
<evidence type="ECO:0000256" key="9">
    <source>
        <dbReference type="PIRNR" id="PIRNR005700"/>
    </source>
</evidence>
<comment type="similarity">
    <text evidence="9">Belongs to the peptidase C1 family.</text>
</comment>
<comment type="function">
    <text evidence="9">Has aminopeptidase activity, shortening substrate peptides sequentially by 1 amino acid. Has bleomycin hydrolase activity, which can protect the cell from the toxic effects of bleomycin. Has homocysteine-thiolactonase activity, protecting the cell against homocysteine toxicity.</text>
</comment>
<evidence type="ECO:0000256" key="8">
    <source>
        <dbReference type="ARBA" id="ARBA00026080"/>
    </source>
</evidence>
<comment type="subcellular location">
    <subcellularLocation>
        <location evidence="9">Mitochondrion</location>
    </subcellularLocation>
    <subcellularLocation>
        <location evidence="9">Cytoplasm</location>
    </subcellularLocation>
</comment>
<evidence type="ECO:0000313" key="13">
    <source>
        <dbReference type="Proteomes" id="UP000290900"/>
    </source>
</evidence>
<evidence type="ECO:0000256" key="10">
    <source>
        <dbReference type="PIRSR" id="PIRSR005700-1"/>
    </source>
</evidence>
<evidence type="ECO:0000256" key="3">
    <source>
        <dbReference type="ARBA" id="ARBA00016900"/>
    </source>
</evidence>
<proteinExistence type="inferred from homology"/>
<keyword evidence="5 9" id="KW-0378">Hydrolase</keyword>
<dbReference type="InterPro" id="IPR000169">
    <property type="entry name" value="Pept_cys_AS"/>
</dbReference>
<dbReference type="InterPro" id="IPR004134">
    <property type="entry name" value="Peptidase_C1B"/>
</dbReference>
<dbReference type="InParanoid" id="A0A448YMU4"/>
<dbReference type="EMBL" id="CAACVR010000022">
    <property type="protein sequence ID" value="VEU22269.1"/>
    <property type="molecule type" value="Genomic_DNA"/>
</dbReference>
<evidence type="ECO:0000256" key="6">
    <source>
        <dbReference type="ARBA" id="ARBA00022807"/>
    </source>
</evidence>
<dbReference type="GO" id="GO:0043418">
    <property type="term" value="P:homocysteine catabolic process"/>
    <property type="evidence" value="ECO:0007669"/>
    <property type="project" value="TreeGrafter"/>
</dbReference>
<feature type="active site" evidence="10">
    <location>
        <position position="453"/>
    </location>
</feature>
<sequence>MGNNPSTPVRPTYTYYSRPASEDDELVLKLQTMLLSNSDDSSSGSSPSASSSSTTSPLAPSTSASNPITTDKLYEWKDELLSEPKNQLALNCFTGNDITKIIAKNAKINKNNQDLFNVNIKYEGNPITNQKSSGRCWLFASTNVFKEFIKSRYNIEEFEFSQNYLFFYDKLEKSNWFLNRILESSDEDIDSRLVQFLLQSPQGDGGQWDMVINLVTRYGLVPKTVYNDSASSLNSGRLNYLVNEKLREFALILRKINREQAEKMGAQSIESTKKSMLQEIFNILSLTLGVPPKPDEKIVWEYKDKNGNYSRIETTPVEFYKDLLGFKADQYFSLIHDPRNVEGLYTVDKLGNIEGGKSIEYVNTSVNNLKQAAIAMLNDNHPVFFGSDVGKFEDTTIGLLDTKAWDYQLGFGTDINLTKKQRLLTGSSQMTHAMVLTGVHLVDGKPIRWKVENSWGEYGDHKGYFVMTDKWFDQYVFQVVTNEKYALKKLTDYWKGKEYKVLPYYDPMGALARCDCKH</sequence>
<dbReference type="GO" id="GO:0006508">
    <property type="term" value="P:proteolysis"/>
    <property type="evidence" value="ECO:0007669"/>
    <property type="project" value="UniProtKB-KW"/>
</dbReference>
<dbReference type="Proteomes" id="UP000290900">
    <property type="component" value="Unassembled WGS sequence"/>
</dbReference>
<comment type="function">
    <text evidence="7">The normal physiological role of the enzyme is unknown, but it is not essential for the viability of yeast cells. Has aminopeptidase activity, shortening substrate peptides sequentially by 1 amino acid. Has bleomycin hydrolase activity, which can protect the cell from the toxic effects of bleomycin. Has homocysteine-thiolactonase activity, protecting the cell against homocysteine toxicity. Acts as a repressor in the GAL4 regulatory system, but this does not require either the peptidase or nucleic acid-binding activities.</text>
</comment>
<dbReference type="OrthoDB" id="2666448at2759"/>
<gene>
    <name evidence="12" type="ORF">BRENAR_LOCUS3000</name>
</gene>
<dbReference type="CDD" id="cd00585">
    <property type="entry name" value="Peptidase_C1B"/>
    <property type="match status" value="1"/>
</dbReference>
<evidence type="ECO:0000313" key="12">
    <source>
        <dbReference type="EMBL" id="VEU22269.1"/>
    </source>
</evidence>
<keyword evidence="4 9" id="KW-0645">Protease</keyword>
<organism evidence="12 13">
    <name type="scientific">Brettanomyces naardenensis</name>
    <name type="common">Yeast</name>
    <dbReference type="NCBI Taxonomy" id="13370"/>
    <lineage>
        <taxon>Eukaryota</taxon>
        <taxon>Fungi</taxon>
        <taxon>Dikarya</taxon>
        <taxon>Ascomycota</taxon>
        <taxon>Saccharomycotina</taxon>
        <taxon>Pichiomycetes</taxon>
        <taxon>Pichiales</taxon>
        <taxon>Pichiaceae</taxon>
        <taxon>Brettanomyces</taxon>
    </lineage>
</organism>
<dbReference type="PROSITE" id="PS00139">
    <property type="entry name" value="THIOL_PROTEASE_CYS"/>
    <property type="match status" value="1"/>
</dbReference>
<dbReference type="EC" id="3.4.22.40" evidence="2 9"/>
<evidence type="ECO:0000256" key="5">
    <source>
        <dbReference type="ARBA" id="ARBA00022801"/>
    </source>
</evidence>
<dbReference type="InterPro" id="IPR038765">
    <property type="entry name" value="Papain-like_cys_pep_sf"/>
</dbReference>
<feature type="active site" evidence="10">
    <location>
        <position position="136"/>
    </location>
</feature>
<keyword evidence="9" id="KW-0496">Mitochondrion</keyword>
<keyword evidence="6 9" id="KW-0788">Thiol protease</keyword>
<keyword evidence="13" id="KW-1185">Reference proteome</keyword>
<name>A0A448YMU4_BRENA</name>
<comment type="catalytic activity">
    <reaction evidence="1 9">
        <text>Inactivates bleomycin B2 (a cytotoxic glycometallopeptide) by hydrolysis of a carboxyamide bond of beta-aminoalanine, but also shows general aminopeptidase activity. The specificity varies somewhat with source, but amino acid arylamides of Met, Leu and Ala are preferred.</text>
        <dbReference type="EC" id="3.4.22.40"/>
    </reaction>
</comment>
<evidence type="ECO:0000256" key="11">
    <source>
        <dbReference type="SAM" id="MobiDB-lite"/>
    </source>
</evidence>
<dbReference type="SUPFAM" id="SSF54001">
    <property type="entry name" value="Cysteine proteinases"/>
    <property type="match status" value="1"/>
</dbReference>
<feature type="region of interest" description="Disordered" evidence="11">
    <location>
        <begin position="33"/>
        <end position="66"/>
    </location>
</feature>
<dbReference type="PANTHER" id="PTHR10363">
    <property type="entry name" value="BLEOMYCIN HYDROLASE"/>
    <property type="match status" value="1"/>
</dbReference>
<dbReference type="GO" id="GO:0004197">
    <property type="term" value="F:cysteine-type endopeptidase activity"/>
    <property type="evidence" value="ECO:0007669"/>
    <property type="project" value="UniProtKB-EC"/>
</dbReference>
<evidence type="ECO:0000256" key="2">
    <source>
        <dbReference type="ARBA" id="ARBA00012465"/>
    </source>
</evidence>
<accession>A0A448YMU4</accession>
<keyword evidence="9" id="KW-0963">Cytoplasm</keyword>
<evidence type="ECO:0000256" key="1">
    <source>
        <dbReference type="ARBA" id="ARBA00000423"/>
    </source>
</evidence>
<dbReference type="Gene3D" id="3.90.70.10">
    <property type="entry name" value="Cysteine proteinases"/>
    <property type="match status" value="1"/>
</dbReference>
<evidence type="ECO:0000256" key="7">
    <source>
        <dbReference type="ARBA" id="ARBA00025347"/>
    </source>
</evidence>
<reference evidence="12 13" key="1">
    <citation type="submission" date="2018-12" db="EMBL/GenBank/DDBJ databases">
        <authorList>
            <person name="Tiukova I."/>
            <person name="Dainat J."/>
        </authorList>
    </citation>
    <scope>NUCLEOTIDE SEQUENCE [LARGE SCALE GENOMIC DNA]</scope>
</reference>
<feature type="compositionally biased region" description="Low complexity" evidence="11">
    <location>
        <begin position="34"/>
        <end position="66"/>
    </location>
</feature>
<evidence type="ECO:0000256" key="4">
    <source>
        <dbReference type="ARBA" id="ARBA00022670"/>
    </source>
</evidence>
<dbReference type="Pfam" id="PF03051">
    <property type="entry name" value="Peptidase_C1_2"/>
    <property type="match status" value="1"/>
</dbReference>
<dbReference type="PANTHER" id="PTHR10363:SF2">
    <property type="entry name" value="BLEOMYCIN HYDROLASE"/>
    <property type="match status" value="1"/>
</dbReference>
<dbReference type="PROSITE" id="PS00639">
    <property type="entry name" value="THIOL_PROTEASE_HIS"/>
    <property type="match status" value="1"/>
</dbReference>
<feature type="active site" evidence="10">
    <location>
        <position position="432"/>
    </location>
</feature>